<name>A0A2X2RVX3_CAPOC</name>
<evidence type="ECO:0000313" key="1">
    <source>
        <dbReference type="EMBL" id="SQA78515.1"/>
    </source>
</evidence>
<dbReference type="Proteomes" id="UP000249891">
    <property type="component" value="Unassembled WGS sequence"/>
</dbReference>
<dbReference type="EMBL" id="UARG01000017">
    <property type="protein sequence ID" value="SQA78515.1"/>
    <property type="molecule type" value="Genomic_DNA"/>
</dbReference>
<reference evidence="1 2" key="1">
    <citation type="submission" date="2018-06" db="EMBL/GenBank/DDBJ databases">
        <authorList>
            <consortium name="Pathogen Informatics"/>
            <person name="Doyle S."/>
        </authorList>
    </citation>
    <scope>NUCLEOTIDE SEQUENCE [LARGE SCALE GENOMIC DNA]</scope>
    <source>
        <strain evidence="1 2">NCTC11546</strain>
    </source>
</reference>
<dbReference type="Gene3D" id="2.60.40.740">
    <property type="match status" value="1"/>
</dbReference>
<protein>
    <submittedName>
        <fullName evidence="1">Por secretion system C-terminal sorting domain</fullName>
    </submittedName>
</protein>
<proteinExistence type="predicted"/>
<accession>A0A2X2RVX3</accession>
<sequence length="1097" mass="122019">MKNLYYIFLAFYLLQLSYSQDNMYTIQGKVSFGAYSENTWNGHICDHFCSLKIIEGGRSKEIIREEDEFTDRHIIENVKSRDFYLLLNASAERENGFGGCRWGASTDIENRRIDIEEIARYKTVPILEGDAVKVKVDITWRADPIHTITSKINNKSNSFLPIDVKVPLIAKEGFDSDLYRYEYATQGNNWRPLPEKFQKKQRIDVSAEDVLESKARAEEMIGKHIYFRVVSYDKDTGLVCSSSNNVDLTVTQAAPLITIKNVQSPLCNSNGTTATVTIQLSRKLLGSLEQYRKNRDAYLGEVFNVFSFIKEGWSKTGGAIGIDGLPRDLTEYFLQHDRIDNVVLRTASVTTNYEIDIMGYFYYLNNNGQRDSIQLYTDDAQHKGRFTVAVPEPLNSSLYYKYDNQCFGESMGMIILGFSGGTPPYKYIKNGEESVLVDGNSIYLSNLPSGTYTFTITDKNDCQILKNGVVSPVVVKIGGPVKPITIVNEGEADFVKHVSGYKRGDGSITTIITGGTPKKNDLLEYTVKIESDKGIKKEISLYETDSSIRGFKSTFEYLDAGTYTLTIIDDNGCTLTKKITITEPDELIINSIEATPISCNPRNSDPNNNSSINSNGTLTVNAKGGVPTYRYVWKRFNKPYTETRNKTITDLVDGIYQVEVIDANENKAVGTYTLTYPDPLYLKVTKSEMTCSAPNGGQATAIASGGTPPYIYLWNTGHTDAHITGLSAGKYFVTVSDSRGCSVQEKVVLSYPEEVEVVSTIITPVTCYEGNDGKIALTLSGGKGTINVSWYDAQGNLLSQRITNGGKTINGLKAGKYKAVFRDQSGCPALEQFYEVLQPEKTVINIPSQITICQGDSRSFDLSTAFPSATFRWTDSTGSLLSTEPTFTVSTKGNYKVEITDQKGCKEVATFEVSQSDKILEVDFLAATNSYYNYTVKLVSLSHSITTQWVLPREVTLIKEENGGAEVRFPNEGTYTIGLKGFLDGCEKTVYKTLWVEKDRLGIGKENTSKEVLIDDFGIFSNPNNGTFRIKVNLKRASAIKVYCIDILGREAFPAIEQPEGTTFDIPIENRRISAGQYLVILEAGGDVMVQKMIVNH</sequence>
<evidence type="ECO:0000313" key="2">
    <source>
        <dbReference type="Proteomes" id="UP000249891"/>
    </source>
</evidence>
<dbReference type="InterPro" id="IPR025667">
    <property type="entry name" value="SprB_repeat"/>
</dbReference>
<dbReference type="Pfam" id="PF13573">
    <property type="entry name" value="SprB"/>
    <property type="match status" value="3"/>
</dbReference>
<dbReference type="AlphaFoldDB" id="A0A2X2RVX3"/>
<organism evidence="1 2">
    <name type="scientific">Capnocytophaga ochracea</name>
    <dbReference type="NCBI Taxonomy" id="1018"/>
    <lineage>
        <taxon>Bacteria</taxon>
        <taxon>Pseudomonadati</taxon>
        <taxon>Bacteroidota</taxon>
        <taxon>Flavobacteriia</taxon>
        <taxon>Flavobacteriales</taxon>
        <taxon>Flavobacteriaceae</taxon>
        <taxon>Capnocytophaga</taxon>
    </lineage>
</organism>
<gene>
    <name evidence="1" type="ORF">NCTC11546_01754</name>
</gene>